<keyword evidence="2" id="KW-1185">Reference proteome</keyword>
<organism evidence="1 2">
    <name type="scientific">Eumeta variegata</name>
    <name type="common">Bagworm moth</name>
    <name type="synonym">Eumeta japonica</name>
    <dbReference type="NCBI Taxonomy" id="151549"/>
    <lineage>
        <taxon>Eukaryota</taxon>
        <taxon>Metazoa</taxon>
        <taxon>Ecdysozoa</taxon>
        <taxon>Arthropoda</taxon>
        <taxon>Hexapoda</taxon>
        <taxon>Insecta</taxon>
        <taxon>Pterygota</taxon>
        <taxon>Neoptera</taxon>
        <taxon>Endopterygota</taxon>
        <taxon>Lepidoptera</taxon>
        <taxon>Glossata</taxon>
        <taxon>Ditrysia</taxon>
        <taxon>Tineoidea</taxon>
        <taxon>Psychidae</taxon>
        <taxon>Oiketicinae</taxon>
        <taxon>Eumeta</taxon>
    </lineage>
</organism>
<dbReference type="AlphaFoldDB" id="A0A4C1VZA7"/>
<dbReference type="Proteomes" id="UP000299102">
    <property type="component" value="Unassembled WGS sequence"/>
</dbReference>
<dbReference type="EMBL" id="BGZK01000432">
    <property type="protein sequence ID" value="GBP43264.1"/>
    <property type="molecule type" value="Genomic_DNA"/>
</dbReference>
<sequence>MSIIISSHIDTAPSGPKLSLSLPLHCTPPPTFLFQIGIDLESPSLGRCVCQPAGAAKNECDENINDTDLNPFNQTLTPVMVQRRELTVCYVTKRVLMVPPLAAEMCNTA</sequence>
<proteinExistence type="predicted"/>
<reference evidence="1 2" key="1">
    <citation type="journal article" date="2019" name="Commun. Biol.">
        <title>The bagworm genome reveals a unique fibroin gene that provides high tensile strength.</title>
        <authorList>
            <person name="Kono N."/>
            <person name="Nakamura H."/>
            <person name="Ohtoshi R."/>
            <person name="Tomita M."/>
            <person name="Numata K."/>
            <person name="Arakawa K."/>
        </authorList>
    </citation>
    <scope>NUCLEOTIDE SEQUENCE [LARGE SCALE GENOMIC DNA]</scope>
</reference>
<accession>A0A4C1VZA7</accession>
<name>A0A4C1VZA7_EUMVA</name>
<gene>
    <name evidence="1" type="ORF">EVAR_39322_1</name>
</gene>
<comment type="caution">
    <text evidence="1">The sequence shown here is derived from an EMBL/GenBank/DDBJ whole genome shotgun (WGS) entry which is preliminary data.</text>
</comment>
<evidence type="ECO:0000313" key="2">
    <source>
        <dbReference type="Proteomes" id="UP000299102"/>
    </source>
</evidence>
<protein>
    <submittedName>
        <fullName evidence="1">Uncharacterized protein</fullName>
    </submittedName>
</protein>
<evidence type="ECO:0000313" key="1">
    <source>
        <dbReference type="EMBL" id="GBP43264.1"/>
    </source>
</evidence>